<dbReference type="NCBIfam" id="TIGR00260">
    <property type="entry name" value="thrC"/>
    <property type="match status" value="1"/>
</dbReference>
<dbReference type="GO" id="GO:0030170">
    <property type="term" value="F:pyridoxal phosphate binding"/>
    <property type="evidence" value="ECO:0007669"/>
    <property type="project" value="InterPro"/>
</dbReference>
<evidence type="ECO:0000256" key="1">
    <source>
        <dbReference type="ARBA" id="ARBA00001933"/>
    </source>
</evidence>
<dbReference type="InterPro" id="IPR029144">
    <property type="entry name" value="Thr_synth_N"/>
</dbReference>
<organism evidence="12 13">
    <name type="scientific">Cladonia borealis</name>
    <dbReference type="NCBI Taxonomy" id="184061"/>
    <lineage>
        <taxon>Eukaryota</taxon>
        <taxon>Fungi</taxon>
        <taxon>Dikarya</taxon>
        <taxon>Ascomycota</taxon>
        <taxon>Pezizomycotina</taxon>
        <taxon>Lecanoromycetes</taxon>
        <taxon>OSLEUM clade</taxon>
        <taxon>Lecanoromycetidae</taxon>
        <taxon>Lecanorales</taxon>
        <taxon>Lecanorineae</taxon>
        <taxon>Cladoniaceae</taxon>
        <taxon>Cladonia</taxon>
    </lineage>
</organism>
<dbReference type="Pfam" id="PF24857">
    <property type="entry name" value="THR4_C"/>
    <property type="match status" value="1"/>
</dbReference>
<dbReference type="InterPro" id="IPR036052">
    <property type="entry name" value="TrpB-like_PALP_sf"/>
</dbReference>
<dbReference type="InterPro" id="IPR001926">
    <property type="entry name" value="TrpB-like_PALP"/>
</dbReference>
<gene>
    <name evidence="12" type="ORF">JMJ35_005161</name>
</gene>
<keyword evidence="7 9" id="KW-0663">Pyridoxal phosphate</keyword>
<dbReference type="Gene3D" id="3.90.1380.10">
    <property type="entry name" value="Threonine synthase, N-terminal domain"/>
    <property type="match status" value="1"/>
</dbReference>
<dbReference type="FunFam" id="3.40.50.1100:FF:000024">
    <property type="entry name" value="Probable threonine synthase"/>
    <property type="match status" value="1"/>
</dbReference>
<keyword evidence="5" id="KW-0028">Amino-acid biosynthesis</keyword>
<dbReference type="InterPro" id="IPR004450">
    <property type="entry name" value="Thr_synthase-like"/>
</dbReference>
<dbReference type="Proteomes" id="UP001166286">
    <property type="component" value="Unassembled WGS sequence"/>
</dbReference>
<feature type="modified residue" description="N6-(pyridoxal phosphate)lysine" evidence="9">
    <location>
        <position position="122"/>
    </location>
</feature>
<feature type="domain" description="Tryptophan synthase beta chain-like PALP" evidence="10">
    <location>
        <begin position="106"/>
        <end position="351"/>
    </location>
</feature>
<accession>A0AA39R2A1</accession>
<comment type="cofactor">
    <cofactor evidence="1 9">
        <name>pyridoxal 5'-phosphate</name>
        <dbReference type="ChEBI" id="CHEBI:597326"/>
    </cofactor>
</comment>
<evidence type="ECO:0000313" key="12">
    <source>
        <dbReference type="EMBL" id="KAK0512033.1"/>
    </source>
</evidence>
<dbReference type="PANTHER" id="PTHR42690:SF1">
    <property type="entry name" value="THREONINE SYNTHASE-LIKE 2"/>
    <property type="match status" value="1"/>
</dbReference>
<evidence type="ECO:0000256" key="4">
    <source>
        <dbReference type="ARBA" id="ARBA00013028"/>
    </source>
</evidence>
<dbReference type="CDD" id="cd01560">
    <property type="entry name" value="Thr-synth_2"/>
    <property type="match status" value="1"/>
</dbReference>
<comment type="similarity">
    <text evidence="3">Belongs to the threonine synthase family.</text>
</comment>
<comment type="caution">
    <text evidence="12">The sequence shown here is derived from an EMBL/GenBank/DDBJ whole genome shotgun (WGS) entry which is preliminary data.</text>
</comment>
<evidence type="ECO:0000259" key="10">
    <source>
        <dbReference type="Pfam" id="PF00291"/>
    </source>
</evidence>
<sequence length="543" mass="60568">MSSETASFKYLSTRGGSYGVSFEKAVLDGLAPDNGLYIPEAIPSLPDDWHQNWLNLSFADLAFQILSLYISPEEISPWELKAIVQNSYSTFRVPEITPTIALDGDRRVYLLELFHGPTFAFKDVALQFLGNLLEFFLVRKNKGKMGKDREHLAVIGATSGDTGAAAIYGLKGKKDVSIFILYPNGRISPVQEAQMTSVQDQNVRCLSLDGTFDDCQDIVKALFADSTTKESLKLCGVNSINISRILAQITYYFASYFSLVRSGALDPSTNAIRFITPSGNFGNVLAGYLAKRMGLPISKLIIATNENDILYRFWKTGTYEKQPIVNHTKDGVQIRDGARPLDEYVKETLSPAMDIQTSSNVERLLWFIAFDICATDDSIIGLDTKRYIAGKRVQEWQNALKTKGGFRVEKKVLDIARKHFESERVSDPETVTTIREVYGWRNNYILDPHSAIGVAAALRLDKPPPGGCDVALSTAHPAKFSRAVEMALGNHKGFQFRDILPPQFIGLEALPRRQIHVEKSGDLDGIRKILIDEVEKELERQHS</sequence>
<keyword evidence="6" id="KW-0791">Threonine biosynthesis</keyword>
<evidence type="ECO:0000256" key="7">
    <source>
        <dbReference type="ARBA" id="ARBA00022898"/>
    </source>
</evidence>
<evidence type="ECO:0000256" key="3">
    <source>
        <dbReference type="ARBA" id="ARBA00005517"/>
    </source>
</evidence>
<dbReference type="InterPro" id="IPR037158">
    <property type="entry name" value="Thr_synth_N_sf"/>
</dbReference>
<evidence type="ECO:0000256" key="8">
    <source>
        <dbReference type="ARBA" id="ARBA00023239"/>
    </source>
</evidence>
<name>A0AA39R2A1_9LECA</name>
<feature type="domain" description="Threonine synthase N-terminal" evidence="11">
    <location>
        <begin position="9"/>
        <end position="88"/>
    </location>
</feature>
<evidence type="ECO:0000256" key="2">
    <source>
        <dbReference type="ARBA" id="ARBA00004979"/>
    </source>
</evidence>
<evidence type="ECO:0000256" key="9">
    <source>
        <dbReference type="PIRSR" id="PIRSR604450-51"/>
    </source>
</evidence>
<keyword evidence="13" id="KW-1185">Reference proteome</keyword>
<dbReference type="EMBL" id="JAFEKC020000011">
    <property type="protein sequence ID" value="KAK0512033.1"/>
    <property type="molecule type" value="Genomic_DNA"/>
</dbReference>
<reference evidence="12" key="1">
    <citation type="submission" date="2023-03" db="EMBL/GenBank/DDBJ databases">
        <title>Complete genome of Cladonia borealis.</title>
        <authorList>
            <person name="Park H."/>
        </authorList>
    </citation>
    <scope>NUCLEOTIDE SEQUENCE</scope>
    <source>
        <strain evidence="12">ANT050790</strain>
    </source>
</reference>
<proteinExistence type="inferred from homology"/>
<dbReference type="AlphaFoldDB" id="A0AA39R2A1"/>
<evidence type="ECO:0000313" key="13">
    <source>
        <dbReference type="Proteomes" id="UP001166286"/>
    </source>
</evidence>
<dbReference type="InterPro" id="IPR051166">
    <property type="entry name" value="Threonine_Synthase"/>
</dbReference>
<dbReference type="Pfam" id="PF14821">
    <property type="entry name" value="Thr_synth_N"/>
    <property type="match status" value="1"/>
</dbReference>
<dbReference type="PROSITE" id="PS00165">
    <property type="entry name" value="DEHYDRATASE_SER_THR"/>
    <property type="match status" value="1"/>
</dbReference>
<dbReference type="PANTHER" id="PTHR42690">
    <property type="entry name" value="THREONINE SYNTHASE FAMILY MEMBER"/>
    <property type="match status" value="1"/>
</dbReference>
<evidence type="ECO:0000256" key="6">
    <source>
        <dbReference type="ARBA" id="ARBA00022697"/>
    </source>
</evidence>
<dbReference type="Pfam" id="PF00291">
    <property type="entry name" value="PALP"/>
    <property type="match status" value="1"/>
</dbReference>
<dbReference type="FunFam" id="3.90.1380.10:FF:000003">
    <property type="entry name" value="THR4p Threonine synthase"/>
    <property type="match status" value="1"/>
</dbReference>
<dbReference type="GO" id="GO:0004795">
    <property type="term" value="F:threonine synthase activity"/>
    <property type="evidence" value="ECO:0007669"/>
    <property type="project" value="UniProtKB-EC"/>
</dbReference>
<dbReference type="Gene3D" id="3.40.50.1100">
    <property type="match status" value="2"/>
</dbReference>
<dbReference type="SUPFAM" id="SSF53686">
    <property type="entry name" value="Tryptophan synthase beta subunit-like PLP-dependent enzymes"/>
    <property type="match status" value="1"/>
</dbReference>
<comment type="pathway">
    <text evidence="2">Amino-acid biosynthesis; L-threonine biosynthesis; L-threonine from L-aspartate: step 5/5.</text>
</comment>
<dbReference type="EC" id="4.2.3.1" evidence="4"/>
<evidence type="ECO:0000259" key="11">
    <source>
        <dbReference type="Pfam" id="PF14821"/>
    </source>
</evidence>
<protein>
    <recommendedName>
        <fullName evidence="4">threonine synthase</fullName>
        <ecNumber evidence="4">4.2.3.1</ecNumber>
    </recommendedName>
</protein>
<evidence type="ECO:0000256" key="5">
    <source>
        <dbReference type="ARBA" id="ARBA00022605"/>
    </source>
</evidence>
<dbReference type="GO" id="GO:0009088">
    <property type="term" value="P:threonine biosynthetic process"/>
    <property type="evidence" value="ECO:0007669"/>
    <property type="project" value="UniProtKB-KW"/>
</dbReference>
<keyword evidence="8" id="KW-0456">Lyase</keyword>
<dbReference type="InterPro" id="IPR000634">
    <property type="entry name" value="Ser/Thr_deHydtase_PyrdxlP-BS"/>
</dbReference>